<proteinExistence type="predicted"/>
<reference evidence="1 2" key="1">
    <citation type="submission" date="2015-01" db="EMBL/GenBank/DDBJ databases">
        <title>Genome of allotetraploid Gossypium barbadense reveals genomic plasticity and fiber elongation in cotton evolution.</title>
        <authorList>
            <person name="Chen X."/>
            <person name="Liu X."/>
            <person name="Zhao B."/>
            <person name="Zheng H."/>
            <person name="Hu Y."/>
            <person name="Lu G."/>
            <person name="Yang C."/>
            <person name="Chen J."/>
            <person name="Shan C."/>
            <person name="Zhang L."/>
            <person name="Zhou Y."/>
            <person name="Wang L."/>
            <person name="Guo W."/>
            <person name="Bai Y."/>
            <person name="Ruan J."/>
            <person name="Shangguan X."/>
            <person name="Mao Y."/>
            <person name="Jiang J."/>
            <person name="Zhu Y."/>
            <person name="Lei J."/>
            <person name="Kang H."/>
            <person name="Chen S."/>
            <person name="He X."/>
            <person name="Wang R."/>
            <person name="Wang Y."/>
            <person name="Chen J."/>
            <person name="Wang L."/>
            <person name="Yu S."/>
            <person name="Wang B."/>
            <person name="Wei J."/>
            <person name="Song S."/>
            <person name="Lu X."/>
            <person name="Gao Z."/>
            <person name="Gu W."/>
            <person name="Deng X."/>
            <person name="Ma D."/>
            <person name="Wang S."/>
            <person name="Liang W."/>
            <person name="Fang L."/>
            <person name="Cai C."/>
            <person name="Zhu X."/>
            <person name="Zhou B."/>
            <person name="Zhang Y."/>
            <person name="Chen Z."/>
            <person name="Xu S."/>
            <person name="Zhu R."/>
            <person name="Wang S."/>
            <person name="Zhang T."/>
            <person name="Zhao G."/>
        </authorList>
    </citation>
    <scope>NUCLEOTIDE SEQUENCE [LARGE SCALE GENOMIC DNA]</scope>
    <source>
        <strain evidence="2">cv. Xinhai21</strain>
        <tissue evidence="1">Leaf</tissue>
    </source>
</reference>
<evidence type="ECO:0000313" key="2">
    <source>
        <dbReference type="Proteomes" id="UP000239757"/>
    </source>
</evidence>
<dbReference type="Proteomes" id="UP000239757">
    <property type="component" value="Unassembled WGS sequence"/>
</dbReference>
<sequence>MIHQCLPLLIVAVESLTRTAYQLQLLLRSHPVPFITATAAKSSQLNLECNGQAIGSIGEIVIVSAITSYYELINIGFSRLSITLPCI</sequence>
<name>A0A2P5XVT3_GOSBA</name>
<gene>
    <name evidence="1" type="ORF">GOBAR_AA13192</name>
</gene>
<dbReference type="OrthoDB" id="10454927at2759"/>
<dbReference type="AlphaFoldDB" id="A0A2P5XVT3"/>
<dbReference type="EMBL" id="KZ664137">
    <property type="protein sequence ID" value="PPS07450.1"/>
    <property type="molecule type" value="Genomic_DNA"/>
</dbReference>
<protein>
    <submittedName>
        <fullName evidence="1">Uncharacterized protein</fullName>
    </submittedName>
</protein>
<organism evidence="1 2">
    <name type="scientific">Gossypium barbadense</name>
    <name type="common">Sea Island cotton</name>
    <name type="synonym">Hibiscus barbadensis</name>
    <dbReference type="NCBI Taxonomy" id="3634"/>
    <lineage>
        <taxon>Eukaryota</taxon>
        <taxon>Viridiplantae</taxon>
        <taxon>Streptophyta</taxon>
        <taxon>Embryophyta</taxon>
        <taxon>Tracheophyta</taxon>
        <taxon>Spermatophyta</taxon>
        <taxon>Magnoliopsida</taxon>
        <taxon>eudicotyledons</taxon>
        <taxon>Gunneridae</taxon>
        <taxon>Pentapetalae</taxon>
        <taxon>rosids</taxon>
        <taxon>malvids</taxon>
        <taxon>Malvales</taxon>
        <taxon>Malvaceae</taxon>
        <taxon>Malvoideae</taxon>
        <taxon>Gossypium</taxon>
    </lineage>
</organism>
<accession>A0A2P5XVT3</accession>
<evidence type="ECO:0000313" key="1">
    <source>
        <dbReference type="EMBL" id="PPS07450.1"/>
    </source>
</evidence>